<feature type="transmembrane region" description="Helical" evidence="6">
    <location>
        <begin position="204"/>
        <end position="225"/>
    </location>
</feature>
<feature type="transmembrane region" description="Helical" evidence="6">
    <location>
        <begin position="137"/>
        <end position="157"/>
    </location>
</feature>
<dbReference type="KEGG" id="aant:HUK68_13315"/>
<feature type="transmembrane region" description="Helical" evidence="6">
    <location>
        <begin position="301"/>
        <end position="321"/>
    </location>
</feature>
<evidence type="ECO:0000256" key="6">
    <source>
        <dbReference type="SAM" id="Phobius"/>
    </source>
</evidence>
<feature type="transmembrane region" description="Helical" evidence="6">
    <location>
        <begin position="277"/>
        <end position="295"/>
    </location>
</feature>
<evidence type="ECO:0000256" key="5">
    <source>
        <dbReference type="ARBA" id="ARBA00023136"/>
    </source>
</evidence>
<dbReference type="EMBL" id="CP054840">
    <property type="protein sequence ID" value="QKV53790.1"/>
    <property type="molecule type" value="Genomic_DNA"/>
</dbReference>
<dbReference type="InterPro" id="IPR020846">
    <property type="entry name" value="MFS_dom"/>
</dbReference>
<feature type="transmembrane region" description="Helical" evidence="6">
    <location>
        <begin position="163"/>
        <end position="183"/>
    </location>
</feature>
<accession>A0A6N1X7P6</accession>
<reference evidence="8 9" key="1">
    <citation type="submission" date="2020-06" db="EMBL/GenBank/DDBJ databases">
        <title>Acidovorax antarctica sp. nov., isolated from Corinth ice sheet soil, Antarctic Fields Peninsula.</title>
        <authorList>
            <person name="Xu Q."/>
            <person name="Peng F."/>
        </authorList>
    </citation>
    <scope>NUCLEOTIDE SEQUENCE [LARGE SCALE GENOMIC DNA]</scope>
    <source>
        <strain evidence="8 9">16-35-5</strain>
    </source>
</reference>
<dbReference type="InterPro" id="IPR011701">
    <property type="entry name" value="MFS"/>
</dbReference>
<name>A0A6N1X7P6_9BURK</name>
<feature type="transmembrane region" description="Helical" evidence="6">
    <location>
        <begin position="100"/>
        <end position="125"/>
    </location>
</feature>
<dbReference type="PROSITE" id="PS50850">
    <property type="entry name" value="MFS"/>
    <property type="match status" value="1"/>
</dbReference>
<proteinExistence type="predicted"/>
<evidence type="ECO:0000313" key="8">
    <source>
        <dbReference type="EMBL" id="QKV53790.1"/>
    </source>
</evidence>
<feature type="transmembrane region" description="Helical" evidence="6">
    <location>
        <begin position="44"/>
        <end position="66"/>
    </location>
</feature>
<dbReference type="GO" id="GO:0005886">
    <property type="term" value="C:plasma membrane"/>
    <property type="evidence" value="ECO:0007669"/>
    <property type="project" value="UniProtKB-SubCell"/>
</dbReference>
<dbReference type="RefSeq" id="WP_175504596.1">
    <property type="nucleotide sequence ID" value="NZ_CP054840.1"/>
</dbReference>
<dbReference type="Pfam" id="PF07690">
    <property type="entry name" value="MFS_1"/>
    <property type="match status" value="1"/>
</dbReference>
<evidence type="ECO:0000313" key="9">
    <source>
        <dbReference type="Proteomes" id="UP000509579"/>
    </source>
</evidence>
<evidence type="ECO:0000256" key="4">
    <source>
        <dbReference type="ARBA" id="ARBA00022989"/>
    </source>
</evidence>
<evidence type="ECO:0000256" key="3">
    <source>
        <dbReference type="ARBA" id="ARBA00022692"/>
    </source>
</evidence>
<feature type="transmembrane region" description="Helical" evidence="6">
    <location>
        <begin position="245"/>
        <end position="265"/>
    </location>
</feature>
<dbReference type="PANTHER" id="PTHR43124">
    <property type="entry name" value="PURINE EFFLUX PUMP PBUE"/>
    <property type="match status" value="1"/>
</dbReference>
<evidence type="ECO:0000256" key="1">
    <source>
        <dbReference type="ARBA" id="ARBA00004651"/>
    </source>
</evidence>
<dbReference type="AlphaFoldDB" id="A0A6N1X7P6"/>
<dbReference type="SUPFAM" id="SSF103473">
    <property type="entry name" value="MFS general substrate transporter"/>
    <property type="match status" value="1"/>
</dbReference>
<feature type="transmembrane region" description="Helical" evidence="6">
    <location>
        <begin position="371"/>
        <end position="394"/>
    </location>
</feature>
<keyword evidence="5 6" id="KW-0472">Membrane</keyword>
<keyword evidence="2" id="KW-1003">Cell membrane</keyword>
<feature type="transmembrane region" description="Helical" evidence="6">
    <location>
        <begin position="78"/>
        <end position="94"/>
    </location>
</feature>
<dbReference type="GO" id="GO:0022857">
    <property type="term" value="F:transmembrane transporter activity"/>
    <property type="evidence" value="ECO:0007669"/>
    <property type="project" value="InterPro"/>
</dbReference>
<feature type="transmembrane region" description="Helical" evidence="6">
    <location>
        <begin position="333"/>
        <end position="359"/>
    </location>
</feature>
<keyword evidence="9" id="KW-1185">Reference proteome</keyword>
<comment type="subcellular location">
    <subcellularLocation>
        <location evidence="1">Cell membrane</location>
        <topology evidence="1">Multi-pass membrane protein</topology>
    </subcellularLocation>
</comment>
<sequence length="411" mass="42155">MDTRSSVRGLAALTFALMLSQFFRSCLAVMAPEVQSELQLSPAGFGTLSSCYFLSFGIAQIPVGMAFDKYGVGAPTRVLLALGVVSAALFAFAPNGGTAMLAQVGLGLACAPVFMGLMHFAALALPPHRFAASVSRANAAGMLGALCATAPLGWAVHAFGWRMPVLVAGLLMAVACFFVATQVRDAGNAEARQEGTAAMLRASGRLLFVPALWTLIPLCMALAVGTTFRNSWGGPYLADVFGMPAGTRGLALALLSVAAICAAAVQPWFVQRYSVRTTVLGWALAALAAAAALALMPEAGLLLDLPLLALLGTIGVLHPLVMSHGRLLLAPEVIGRGLGLLNTFVFLGSAAAAWIFGLIADANLGAGGTPAAAFTRIFAFATAMVLVGIAAYMLSPSMARAAASTRKPPAS</sequence>
<dbReference type="Proteomes" id="UP000509579">
    <property type="component" value="Chromosome"/>
</dbReference>
<keyword evidence="4 6" id="KW-1133">Transmembrane helix</keyword>
<dbReference type="InterPro" id="IPR050189">
    <property type="entry name" value="MFS_Efflux_Transporters"/>
</dbReference>
<evidence type="ECO:0000259" key="7">
    <source>
        <dbReference type="PROSITE" id="PS50850"/>
    </source>
</evidence>
<keyword evidence="3 6" id="KW-0812">Transmembrane</keyword>
<organism evidence="8 9">
    <name type="scientific">Comamonas antarctica</name>
    <dbReference type="NCBI Taxonomy" id="2743470"/>
    <lineage>
        <taxon>Bacteria</taxon>
        <taxon>Pseudomonadati</taxon>
        <taxon>Pseudomonadota</taxon>
        <taxon>Betaproteobacteria</taxon>
        <taxon>Burkholderiales</taxon>
        <taxon>Comamonadaceae</taxon>
        <taxon>Comamonas</taxon>
    </lineage>
</organism>
<dbReference type="InterPro" id="IPR036259">
    <property type="entry name" value="MFS_trans_sf"/>
</dbReference>
<evidence type="ECO:0000256" key="2">
    <source>
        <dbReference type="ARBA" id="ARBA00022475"/>
    </source>
</evidence>
<dbReference type="PANTHER" id="PTHR43124:SF3">
    <property type="entry name" value="CHLORAMPHENICOL EFFLUX PUMP RV0191"/>
    <property type="match status" value="1"/>
</dbReference>
<dbReference type="Gene3D" id="1.20.1250.20">
    <property type="entry name" value="MFS general substrate transporter like domains"/>
    <property type="match status" value="2"/>
</dbReference>
<protein>
    <submittedName>
        <fullName evidence="8">MFS transporter</fullName>
    </submittedName>
</protein>
<gene>
    <name evidence="8" type="ORF">HUK68_13315</name>
</gene>
<feature type="domain" description="Major facilitator superfamily (MFS) profile" evidence="7">
    <location>
        <begin position="9"/>
        <end position="400"/>
    </location>
</feature>